<dbReference type="Proteomes" id="UP000032066">
    <property type="component" value="Unassembled WGS sequence"/>
</dbReference>
<accession>A0A0D0PUK2</accession>
<protein>
    <recommendedName>
        <fullName evidence="4">Secreted protein</fullName>
    </recommendedName>
</protein>
<proteinExistence type="predicted"/>
<dbReference type="PATRIC" id="fig|2064.6.peg.5220"/>
<evidence type="ECO:0000313" key="2">
    <source>
        <dbReference type="EMBL" id="KIQ62258.1"/>
    </source>
</evidence>
<evidence type="ECO:0000256" key="1">
    <source>
        <dbReference type="SAM" id="MobiDB-lite"/>
    </source>
</evidence>
<feature type="compositionally biased region" description="Low complexity" evidence="1">
    <location>
        <begin position="105"/>
        <end position="116"/>
    </location>
</feature>
<organism evidence="2 3">
    <name type="scientific">Kitasatospora griseola</name>
    <name type="common">Streptomyces griseolosporeus</name>
    <dbReference type="NCBI Taxonomy" id="2064"/>
    <lineage>
        <taxon>Bacteria</taxon>
        <taxon>Bacillati</taxon>
        <taxon>Actinomycetota</taxon>
        <taxon>Actinomycetes</taxon>
        <taxon>Kitasatosporales</taxon>
        <taxon>Streptomycetaceae</taxon>
        <taxon>Kitasatospora</taxon>
    </lineage>
</organism>
<name>A0A0D0PUK2_KITGR</name>
<feature type="compositionally biased region" description="Low complexity" evidence="1">
    <location>
        <begin position="46"/>
        <end position="66"/>
    </location>
</feature>
<dbReference type="AlphaFoldDB" id="A0A0D0PUK2"/>
<comment type="caution">
    <text evidence="2">The sequence shown here is derived from an EMBL/GenBank/DDBJ whole genome shotgun (WGS) entry which is preliminary data.</text>
</comment>
<sequence>MRSGWVQLGAWTAATGAAVALSWLGVHAVLADTVFEGPVALPLPSAASPEPGTAATAPPPAATGAPPTDPGSSGGPGSPGSAGTTEPPRPGPDPDPPANPGGGPSPSRGQASPSRSTAAIRATPSGTTGTVKSYLMPGGRVALDIREHDVQLVSATPEAGWAMQVWHGDQWLRVNFSKDDRVSYLIVTWNGYQPDVQVVPG</sequence>
<keyword evidence="3" id="KW-1185">Reference proteome</keyword>
<dbReference type="EMBL" id="JXZB01000004">
    <property type="protein sequence ID" value="KIQ62258.1"/>
    <property type="molecule type" value="Genomic_DNA"/>
</dbReference>
<dbReference type="OrthoDB" id="3293636at2"/>
<evidence type="ECO:0000313" key="3">
    <source>
        <dbReference type="Proteomes" id="UP000032066"/>
    </source>
</evidence>
<gene>
    <name evidence="2" type="ORF">TR51_24415</name>
</gene>
<dbReference type="RefSeq" id="WP_043914170.1">
    <property type="nucleotide sequence ID" value="NZ_JXZB01000004.1"/>
</dbReference>
<reference evidence="2 3" key="1">
    <citation type="submission" date="2015-02" db="EMBL/GenBank/DDBJ databases">
        <title>Draft genome sequence of Kitasatospora griseola MF730-N6, a bafilomycin, terpentecin and satosporin producer.</title>
        <authorList>
            <person name="Arens J.C."/>
            <person name="Haltli B."/>
            <person name="Kerr R.G."/>
        </authorList>
    </citation>
    <scope>NUCLEOTIDE SEQUENCE [LARGE SCALE GENOMIC DNA]</scope>
    <source>
        <strain evidence="2 3">MF730-N6</strain>
    </source>
</reference>
<feature type="compositionally biased region" description="Pro residues" evidence="1">
    <location>
        <begin position="87"/>
        <end position="99"/>
    </location>
</feature>
<feature type="region of interest" description="Disordered" evidence="1">
    <location>
        <begin position="46"/>
        <end position="132"/>
    </location>
</feature>
<dbReference type="STRING" id="2064.TR51_24415"/>
<evidence type="ECO:0008006" key="4">
    <source>
        <dbReference type="Google" id="ProtNLM"/>
    </source>
</evidence>